<evidence type="ECO:0000313" key="1">
    <source>
        <dbReference type="EMBL" id="MCA0154261.1"/>
    </source>
</evidence>
<protein>
    <submittedName>
        <fullName evidence="1">Uncharacterized protein</fullName>
    </submittedName>
</protein>
<accession>A0ABS7Y2V7</accession>
<reference evidence="2" key="1">
    <citation type="submission" date="2023-07" db="EMBL/GenBank/DDBJ databases">
        <authorList>
            <person name="Yue Y."/>
        </authorList>
    </citation>
    <scope>NUCLEOTIDE SEQUENCE [LARGE SCALE GENOMIC DNA]</scope>
    <source>
        <strain evidence="2">2Y89</strain>
    </source>
</reference>
<dbReference type="RefSeq" id="WP_224479209.1">
    <property type="nucleotide sequence ID" value="NZ_JAIUJS010000009.1"/>
</dbReference>
<sequence length="102" mass="11656">MRFCYIFITLLFLLGVVKIQAQSLNSQIDFSKPKPVTTWGMVKYDTKYTFKSVIHAFTKPLSWKEKDFTKFIILIGGTAGITSVDEPIRRFAQNQIGLIGTF</sequence>
<dbReference type="Proteomes" id="UP001198402">
    <property type="component" value="Unassembled WGS sequence"/>
</dbReference>
<evidence type="ECO:0000313" key="2">
    <source>
        <dbReference type="Proteomes" id="UP001198402"/>
    </source>
</evidence>
<name>A0ABS7Y2V7_9FLAO</name>
<organism evidence="1 2">
    <name type="scientific">Winogradskyella vincentii</name>
    <dbReference type="NCBI Taxonomy" id="2877122"/>
    <lineage>
        <taxon>Bacteria</taxon>
        <taxon>Pseudomonadati</taxon>
        <taxon>Bacteroidota</taxon>
        <taxon>Flavobacteriia</taxon>
        <taxon>Flavobacteriales</taxon>
        <taxon>Flavobacteriaceae</taxon>
        <taxon>Winogradskyella</taxon>
    </lineage>
</organism>
<proteinExistence type="predicted"/>
<dbReference type="EMBL" id="JAIUJS010000009">
    <property type="protein sequence ID" value="MCA0154261.1"/>
    <property type="molecule type" value="Genomic_DNA"/>
</dbReference>
<keyword evidence="2" id="KW-1185">Reference proteome</keyword>
<gene>
    <name evidence="1" type="ORF">LBV24_13615</name>
</gene>
<comment type="caution">
    <text evidence="1">The sequence shown here is derived from an EMBL/GenBank/DDBJ whole genome shotgun (WGS) entry which is preliminary data.</text>
</comment>